<comment type="caution">
    <text evidence="6">The sequence shown here is derived from an EMBL/GenBank/DDBJ whole genome shotgun (WGS) entry which is preliminary data.</text>
</comment>
<dbReference type="Gene3D" id="1.10.150.130">
    <property type="match status" value="1"/>
</dbReference>
<dbReference type="InterPro" id="IPR050090">
    <property type="entry name" value="Tyrosine_recombinase_XerCD"/>
</dbReference>
<dbReference type="InterPro" id="IPR010998">
    <property type="entry name" value="Integrase_recombinase_N"/>
</dbReference>
<evidence type="ECO:0000259" key="5">
    <source>
        <dbReference type="PROSITE" id="PS51898"/>
    </source>
</evidence>
<evidence type="ECO:0000256" key="4">
    <source>
        <dbReference type="SAM" id="MobiDB-lite"/>
    </source>
</evidence>
<evidence type="ECO:0000256" key="2">
    <source>
        <dbReference type="ARBA" id="ARBA00023125"/>
    </source>
</evidence>
<dbReference type="InterPro" id="IPR002104">
    <property type="entry name" value="Integrase_catalytic"/>
</dbReference>
<evidence type="ECO:0000313" key="6">
    <source>
        <dbReference type="EMBL" id="MBF6300445.1"/>
    </source>
</evidence>
<keyword evidence="2" id="KW-0238">DNA-binding</keyword>
<dbReference type="SUPFAM" id="SSF56349">
    <property type="entry name" value="DNA breaking-rejoining enzymes"/>
    <property type="match status" value="1"/>
</dbReference>
<keyword evidence="7" id="KW-1185">Reference proteome</keyword>
<organism evidence="6 7">
    <name type="scientific">Nocardia amamiensis</name>
    <dbReference type="NCBI Taxonomy" id="404578"/>
    <lineage>
        <taxon>Bacteria</taxon>
        <taxon>Bacillati</taxon>
        <taxon>Actinomycetota</taxon>
        <taxon>Actinomycetes</taxon>
        <taxon>Mycobacteriales</taxon>
        <taxon>Nocardiaceae</taxon>
        <taxon>Nocardia</taxon>
    </lineage>
</organism>
<dbReference type="InterPro" id="IPR011010">
    <property type="entry name" value="DNA_brk_join_enz"/>
</dbReference>
<evidence type="ECO:0000256" key="1">
    <source>
        <dbReference type="ARBA" id="ARBA00008857"/>
    </source>
</evidence>
<proteinExistence type="inferred from homology"/>
<dbReference type="PANTHER" id="PTHR30349">
    <property type="entry name" value="PHAGE INTEGRASE-RELATED"/>
    <property type="match status" value="1"/>
</dbReference>
<gene>
    <name evidence="6" type="ORF">IU459_23280</name>
</gene>
<feature type="compositionally biased region" description="Basic residues" evidence="4">
    <location>
        <begin position="138"/>
        <end position="149"/>
    </location>
</feature>
<keyword evidence="3" id="KW-0233">DNA recombination</keyword>
<dbReference type="CDD" id="cd00397">
    <property type="entry name" value="DNA_BRE_C"/>
    <property type="match status" value="1"/>
</dbReference>
<dbReference type="RefSeq" id="WP_195131690.1">
    <property type="nucleotide sequence ID" value="NZ_JADLQX010000018.1"/>
</dbReference>
<comment type="similarity">
    <text evidence="1">Belongs to the 'phage' integrase family.</text>
</comment>
<dbReference type="PANTHER" id="PTHR30349:SF41">
    <property type="entry name" value="INTEGRASE_RECOMBINASE PROTEIN MJ0367-RELATED"/>
    <property type="match status" value="1"/>
</dbReference>
<evidence type="ECO:0000256" key="3">
    <source>
        <dbReference type="ARBA" id="ARBA00023172"/>
    </source>
</evidence>
<dbReference type="InterPro" id="IPR013762">
    <property type="entry name" value="Integrase-like_cat_sf"/>
</dbReference>
<name>A0ABS0CV04_9NOCA</name>
<feature type="region of interest" description="Disordered" evidence="4">
    <location>
        <begin position="130"/>
        <end position="149"/>
    </location>
</feature>
<protein>
    <submittedName>
        <fullName evidence="6">Site-specific integrase</fullName>
    </submittedName>
</protein>
<reference evidence="6 7" key="1">
    <citation type="submission" date="2020-10" db="EMBL/GenBank/DDBJ databases">
        <title>Identification of Nocardia species via Next-generation sequencing and recognition of intraspecies genetic diversity.</title>
        <authorList>
            <person name="Li P."/>
            <person name="Li P."/>
            <person name="Lu B."/>
        </authorList>
    </citation>
    <scope>NUCLEOTIDE SEQUENCE [LARGE SCALE GENOMIC DNA]</scope>
    <source>
        <strain evidence="6 7">BJ06-0157</strain>
    </source>
</reference>
<evidence type="ECO:0000313" key="7">
    <source>
        <dbReference type="Proteomes" id="UP000702209"/>
    </source>
</evidence>
<dbReference type="PROSITE" id="PS51898">
    <property type="entry name" value="TYR_RECOMBINASE"/>
    <property type="match status" value="1"/>
</dbReference>
<dbReference type="Proteomes" id="UP000702209">
    <property type="component" value="Unassembled WGS sequence"/>
</dbReference>
<dbReference type="Gene3D" id="1.10.443.10">
    <property type="entry name" value="Intergrase catalytic core"/>
    <property type="match status" value="1"/>
</dbReference>
<accession>A0ABS0CV04</accession>
<sequence length="361" mass="39828">MSARSAADIATVQMMMERLGLTVADLSAGTGCFRAVPTFAEYIATVLAAMPDGRTRAHYRTYWNKILAQPGWAQRRLDEPTTADLQGLCEAIRAQRVLRRSDRGGRDVVRHVIDALRRLYTHAEDNRVIDPRDNPAARLKKPTRTRSNRRALHSDLLAQIVHVAATTGNDPELDSLLLRLHTETGCRRGGALGLRPQDLDPVQSLILLREKGGTQLWQPVSPTLMRALCRHGEQRGAAPNEQLLRARNGKPITRRRYNGLFERLGRHLPWVHAHGISIHWLRHTTTTWVERHYGPAVASEFARHSHNGSGTTGIYTTATINEVAAAVAHLTGEPHPLATTPSSLDKAGIGAANIPALEGAR</sequence>
<dbReference type="Pfam" id="PF00589">
    <property type="entry name" value="Phage_integrase"/>
    <property type="match status" value="1"/>
</dbReference>
<feature type="domain" description="Tyr recombinase" evidence="5">
    <location>
        <begin position="147"/>
        <end position="328"/>
    </location>
</feature>
<dbReference type="EMBL" id="JADLQX010000018">
    <property type="protein sequence ID" value="MBF6300445.1"/>
    <property type="molecule type" value="Genomic_DNA"/>
</dbReference>